<keyword evidence="1" id="KW-0812">Transmembrane</keyword>
<feature type="transmembrane region" description="Helical" evidence="1">
    <location>
        <begin position="80"/>
        <end position="101"/>
    </location>
</feature>
<dbReference type="EMBL" id="SPKJ01000033">
    <property type="protein sequence ID" value="MYZ48270.1"/>
    <property type="molecule type" value="Genomic_DNA"/>
</dbReference>
<comment type="caution">
    <text evidence="2">The sequence shown here is derived from an EMBL/GenBank/DDBJ whole genome shotgun (WGS) entry which is preliminary data.</text>
</comment>
<feature type="transmembrane region" description="Helical" evidence="1">
    <location>
        <begin position="249"/>
        <end position="272"/>
    </location>
</feature>
<keyword evidence="1" id="KW-0472">Membrane</keyword>
<feature type="transmembrane region" description="Helical" evidence="1">
    <location>
        <begin position="107"/>
        <end position="129"/>
    </location>
</feature>
<feature type="transmembrane region" description="Helical" evidence="1">
    <location>
        <begin position="36"/>
        <end position="59"/>
    </location>
</feature>
<dbReference type="PANTHER" id="PTHR38095:SF1">
    <property type="entry name" value="ANAEROBIC DIMETHYL SULFOXIDE REDUCTASE CHAIN YNFH"/>
    <property type="match status" value="1"/>
</dbReference>
<dbReference type="Proteomes" id="UP000773614">
    <property type="component" value="Unassembled WGS sequence"/>
</dbReference>
<accession>A0A964T4K5</accession>
<dbReference type="GO" id="GO:0009389">
    <property type="term" value="F:dimethyl sulfoxide reductase activity"/>
    <property type="evidence" value="ECO:0007669"/>
    <property type="project" value="TreeGrafter"/>
</dbReference>
<name>A0A964T4K5_9HYPH</name>
<evidence type="ECO:0000313" key="3">
    <source>
        <dbReference type="Proteomes" id="UP000773614"/>
    </source>
</evidence>
<dbReference type="PANTHER" id="PTHR38095">
    <property type="entry name" value="ANAEROBIC DIMETHYL SULFOXIDE REDUCTASE CHAIN YNFH"/>
    <property type="match status" value="1"/>
</dbReference>
<keyword evidence="1" id="KW-1133">Transmembrane helix</keyword>
<gene>
    <name evidence="2" type="ORF">E4O86_11160</name>
</gene>
<dbReference type="InterPro" id="IPR007059">
    <property type="entry name" value="DmsC"/>
</dbReference>
<sequence length="319" mass="33804">MHPARSIIVFTTLSGAGFGLVALLALGALAGSGSPLLWAALLALALTGVGLLSSTFHLGHPERAWRALTQWRTSWLSREGVLSIATLGLFAVQMAADLFYGMRLVPLGLVTAALATVTVYATAMIYASLKTVPRWHTRLTPACYLGFAAAGGAMLASAFAAGADGRAAGLEWLALGFLLVAWAAKGLWWFRADRIPLGSGDSRPETATRLGRYGRVRLLEPPHSMGNYLTREMVFRTARRHAAALRRAAALLGGGLPVLLLAAGLAAGGWIWPAAASLSFLLGLLAERWLFFAEAEHVVSLYYGEGERARPAGFPARPA</sequence>
<dbReference type="GO" id="GO:0005886">
    <property type="term" value="C:plasma membrane"/>
    <property type="evidence" value="ECO:0007669"/>
    <property type="project" value="TreeGrafter"/>
</dbReference>
<reference evidence="2" key="1">
    <citation type="submission" date="2019-03" db="EMBL/GenBank/DDBJ databases">
        <title>Afifella sp. nov., isolated from activated sludge.</title>
        <authorList>
            <person name="Li Q."/>
            <person name="Liu Y."/>
        </authorList>
    </citation>
    <scope>NUCLEOTIDE SEQUENCE</scope>
    <source>
        <strain evidence="2">L72</strain>
    </source>
</reference>
<dbReference type="AlphaFoldDB" id="A0A964T4K5"/>
<evidence type="ECO:0000313" key="2">
    <source>
        <dbReference type="EMBL" id="MYZ48270.1"/>
    </source>
</evidence>
<dbReference type="GO" id="GO:0019645">
    <property type="term" value="P:anaerobic electron transport chain"/>
    <property type="evidence" value="ECO:0007669"/>
    <property type="project" value="InterPro"/>
</dbReference>
<dbReference type="Pfam" id="PF04976">
    <property type="entry name" value="DmsC"/>
    <property type="match status" value="1"/>
</dbReference>
<organism evidence="2 3">
    <name type="scientific">Propylenella binzhouense</name>
    <dbReference type="NCBI Taxonomy" id="2555902"/>
    <lineage>
        <taxon>Bacteria</taxon>
        <taxon>Pseudomonadati</taxon>
        <taxon>Pseudomonadota</taxon>
        <taxon>Alphaproteobacteria</taxon>
        <taxon>Hyphomicrobiales</taxon>
        <taxon>Propylenellaceae</taxon>
        <taxon>Propylenella</taxon>
    </lineage>
</organism>
<proteinExistence type="predicted"/>
<feature type="transmembrane region" description="Helical" evidence="1">
    <location>
        <begin position="141"/>
        <end position="160"/>
    </location>
</feature>
<feature type="transmembrane region" description="Helical" evidence="1">
    <location>
        <begin position="172"/>
        <end position="190"/>
    </location>
</feature>
<dbReference type="OrthoDB" id="5520897at2"/>
<feature type="transmembrane region" description="Helical" evidence="1">
    <location>
        <begin position="7"/>
        <end position="30"/>
    </location>
</feature>
<evidence type="ECO:0000256" key="1">
    <source>
        <dbReference type="SAM" id="Phobius"/>
    </source>
</evidence>
<protein>
    <submittedName>
        <fullName evidence="2">Dibenzothiophene desulfurase</fullName>
    </submittedName>
</protein>
<dbReference type="GO" id="GO:0009390">
    <property type="term" value="C:dimethyl sulfoxide reductase complex"/>
    <property type="evidence" value="ECO:0007669"/>
    <property type="project" value="TreeGrafter"/>
</dbReference>
<keyword evidence="3" id="KW-1185">Reference proteome</keyword>
<dbReference type="Gene3D" id="1.20.1630.10">
    <property type="entry name" value="Formate dehydrogenase/DMSO reductase domain"/>
    <property type="match status" value="1"/>
</dbReference>
<dbReference type="RefSeq" id="WP_161140621.1">
    <property type="nucleotide sequence ID" value="NZ_SPKJ01000033.1"/>
</dbReference>